<keyword evidence="3" id="KW-0443">Lipid metabolism</keyword>
<dbReference type="InterPro" id="IPR013120">
    <property type="entry name" value="FAR_NAD-bd"/>
</dbReference>
<evidence type="ECO:0000313" key="7">
    <source>
        <dbReference type="Proteomes" id="UP001595476"/>
    </source>
</evidence>
<dbReference type="PANTHER" id="PTHR11011">
    <property type="entry name" value="MALE STERILITY PROTEIN 2-RELATED"/>
    <property type="match status" value="1"/>
</dbReference>
<gene>
    <name evidence="6" type="ORF">ACFOEK_02145</name>
</gene>
<evidence type="ECO:0000259" key="4">
    <source>
        <dbReference type="Pfam" id="PF03015"/>
    </source>
</evidence>
<dbReference type="Gene3D" id="3.40.50.720">
    <property type="entry name" value="NAD(P)-binding Rossmann-like Domain"/>
    <property type="match status" value="1"/>
</dbReference>
<protein>
    <submittedName>
        <fullName evidence="6">SDR family oxidoreductase</fullName>
    </submittedName>
</protein>
<evidence type="ECO:0000256" key="3">
    <source>
        <dbReference type="ARBA" id="ARBA00023098"/>
    </source>
</evidence>
<name>A0ABV7H7Z7_9GAMM</name>
<dbReference type="InterPro" id="IPR036291">
    <property type="entry name" value="NAD(P)-bd_dom_sf"/>
</dbReference>
<accession>A0ABV7H7Z7</accession>
<keyword evidence="2" id="KW-0444">Lipid biosynthesis</keyword>
<evidence type="ECO:0000259" key="5">
    <source>
        <dbReference type="Pfam" id="PF07993"/>
    </source>
</evidence>
<organism evidence="6 7">
    <name type="scientific">Litoribrevibacter euphylliae</name>
    <dbReference type="NCBI Taxonomy" id="1834034"/>
    <lineage>
        <taxon>Bacteria</taxon>
        <taxon>Pseudomonadati</taxon>
        <taxon>Pseudomonadota</taxon>
        <taxon>Gammaproteobacteria</taxon>
        <taxon>Oceanospirillales</taxon>
        <taxon>Oceanospirillaceae</taxon>
        <taxon>Litoribrevibacter</taxon>
    </lineage>
</organism>
<dbReference type="Pfam" id="PF07993">
    <property type="entry name" value="NAD_binding_4"/>
    <property type="match status" value="1"/>
</dbReference>
<feature type="domain" description="Fatty acyl-CoA reductase C-terminal" evidence="4">
    <location>
        <begin position="413"/>
        <end position="487"/>
    </location>
</feature>
<reference evidence="7" key="1">
    <citation type="journal article" date="2019" name="Int. J. Syst. Evol. Microbiol.">
        <title>The Global Catalogue of Microorganisms (GCM) 10K type strain sequencing project: providing services to taxonomists for standard genome sequencing and annotation.</title>
        <authorList>
            <consortium name="The Broad Institute Genomics Platform"/>
            <consortium name="The Broad Institute Genome Sequencing Center for Infectious Disease"/>
            <person name="Wu L."/>
            <person name="Ma J."/>
        </authorList>
    </citation>
    <scope>NUCLEOTIDE SEQUENCE [LARGE SCALE GENOMIC DNA]</scope>
    <source>
        <strain evidence="7">KCTC 52438</strain>
    </source>
</reference>
<evidence type="ECO:0000256" key="1">
    <source>
        <dbReference type="ARBA" id="ARBA00005928"/>
    </source>
</evidence>
<feature type="domain" description="Thioester reductase (TE)" evidence="5">
    <location>
        <begin position="20"/>
        <end position="323"/>
    </location>
</feature>
<dbReference type="CDD" id="cd05236">
    <property type="entry name" value="FAR-N_SDR_e"/>
    <property type="match status" value="1"/>
</dbReference>
<dbReference type="PANTHER" id="PTHR11011:SF45">
    <property type="entry name" value="FATTY ACYL-COA REDUCTASE CG8306-RELATED"/>
    <property type="match status" value="1"/>
</dbReference>
<sequence length="490" mass="54974">MSPSAFLSVQSELAGKHILITGTTGFLGKVVLEKLLRKVPDVYQITLLARSNARYKSVKERVKNEVLSSSVFDRLKQDMGPVFDEFVESKISVVEGELTRPGLGMIASDFQALANDIDLVINCAASVNFREALDNAIRINTLSVEHLVDLINAGNGVPMVQVSTCYVNGHNTGDIDEHVYPPKNDEISGFEDGSYHVRPLIERYMTECQKINISSSSKEEAEAAKIQLGVKEARKNGWNDTYTFTKWMGEQLLIQQLKGSGLTIVRPSIIESTVCDPVAGWLEGIKVADALIFAFARGKLSFFPGDDNGILDVIPADLVANSIILSAAEQLANPNNYRIYQCCSGRDNPIQLRDFINLVMEESHQNYLNYPKLFKAKPAAKFKTVSSFAFQSFMRGLQVAAFCRGIFQPKLRRKLTDKVAVSRELAKIYAFYTAPQYRFDNSQLKQLWRRFSVNDQEEYMVSAKCFEWKEYIGSIHINGLHTYVLEERAA</sequence>
<dbReference type="InterPro" id="IPR026055">
    <property type="entry name" value="FAR"/>
</dbReference>
<comment type="similarity">
    <text evidence="1">Belongs to the fatty acyl-CoA reductase family.</text>
</comment>
<evidence type="ECO:0000313" key="6">
    <source>
        <dbReference type="EMBL" id="MFC3149822.1"/>
    </source>
</evidence>
<dbReference type="EMBL" id="JBHRSZ010000002">
    <property type="protein sequence ID" value="MFC3149822.1"/>
    <property type="molecule type" value="Genomic_DNA"/>
</dbReference>
<comment type="caution">
    <text evidence="6">The sequence shown here is derived from an EMBL/GenBank/DDBJ whole genome shotgun (WGS) entry which is preliminary data.</text>
</comment>
<dbReference type="Pfam" id="PF03015">
    <property type="entry name" value="Sterile"/>
    <property type="match status" value="1"/>
</dbReference>
<evidence type="ECO:0000256" key="2">
    <source>
        <dbReference type="ARBA" id="ARBA00022516"/>
    </source>
</evidence>
<dbReference type="SUPFAM" id="SSF51735">
    <property type="entry name" value="NAD(P)-binding Rossmann-fold domains"/>
    <property type="match status" value="1"/>
</dbReference>
<keyword evidence="7" id="KW-1185">Reference proteome</keyword>
<dbReference type="RefSeq" id="WP_386715488.1">
    <property type="nucleotide sequence ID" value="NZ_JBHRSZ010000002.1"/>
</dbReference>
<proteinExistence type="inferred from homology"/>
<dbReference type="Proteomes" id="UP001595476">
    <property type="component" value="Unassembled WGS sequence"/>
</dbReference>
<dbReference type="InterPro" id="IPR033640">
    <property type="entry name" value="FAR_C"/>
</dbReference>